<organism evidence="5 6">
    <name type="scientific">Symbiodinium microadriaticum</name>
    <name type="common">Dinoflagellate</name>
    <name type="synonym">Zooxanthella microadriatica</name>
    <dbReference type="NCBI Taxonomy" id="2951"/>
    <lineage>
        <taxon>Eukaryota</taxon>
        <taxon>Sar</taxon>
        <taxon>Alveolata</taxon>
        <taxon>Dinophyceae</taxon>
        <taxon>Suessiales</taxon>
        <taxon>Symbiodiniaceae</taxon>
        <taxon>Symbiodinium</taxon>
    </lineage>
</organism>
<keyword evidence="2" id="KW-1133">Transmembrane helix</keyword>
<dbReference type="InterPro" id="IPR003398">
    <property type="entry name" value="PSII_PsbN"/>
</dbReference>
<dbReference type="HAMAP" id="MF_00293">
    <property type="entry name" value="PSII_PsbN"/>
    <property type="match status" value="1"/>
</dbReference>
<feature type="compositionally biased region" description="Low complexity" evidence="4">
    <location>
        <begin position="191"/>
        <end position="202"/>
    </location>
</feature>
<accession>A0A1Q9DYW4</accession>
<evidence type="ECO:0000313" key="5">
    <source>
        <dbReference type="EMBL" id="OLQ00337.1"/>
    </source>
</evidence>
<evidence type="ECO:0000256" key="1">
    <source>
        <dbReference type="ARBA" id="ARBA00022692"/>
    </source>
</evidence>
<evidence type="ECO:0000256" key="3">
    <source>
        <dbReference type="ARBA" id="ARBA00023136"/>
    </source>
</evidence>
<dbReference type="Proteomes" id="UP000186817">
    <property type="component" value="Unassembled WGS sequence"/>
</dbReference>
<reference evidence="5 6" key="1">
    <citation type="submission" date="2016-02" db="EMBL/GenBank/DDBJ databases">
        <title>Genome analysis of coral dinoflagellate symbionts highlights evolutionary adaptations to a symbiotic lifestyle.</title>
        <authorList>
            <person name="Aranda M."/>
            <person name="Li Y."/>
            <person name="Liew Y.J."/>
            <person name="Baumgarten S."/>
            <person name="Simakov O."/>
            <person name="Wilson M."/>
            <person name="Piel J."/>
            <person name="Ashoor H."/>
            <person name="Bougouffa S."/>
            <person name="Bajic V.B."/>
            <person name="Ryu T."/>
            <person name="Ravasi T."/>
            <person name="Bayer T."/>
            <person name="Micklem G."/>
            <person name="Kim H."/>
            <person name="Bhak J."/>
            <person name="Lajeunesse T.C."/>
            <person name="Voolstra C.R."/>
        </authorList>
    </citation>
    <scope>NUCLEOTIDE SEQUENCE [LARGE SCALE GENOMIC DNA]</scope>
    <source>
        <strain evidence="5 6">CCMP2467</strain>
    </source>
</reference>
<evidence type="ECO:0000256" key="4">
    <source>
        <dbReference type="SAM" id="MobiDB-lite"/>
    </source>
</evidence>
<dbReference type="AlphaFoldDB" id="A0A1Q9DYW4"/>
<dbReference type="GO" id="GO:0016020">
    <property type="term" value="C:membrane"/>
    <property type="evidence" value="ECO:0007669"/>
    <property type="project" value="InterPro"/>
</dbReference>
<evidence type="ECO:0000313" key="6">
    <source>
        <dbReference type="Proteomes" id="UP000186817"/>
    </source>
</evidence>
<sequence>MKLTALLHGLKSRMREVQYQRGGDALAVTFKAAAFAGSTGTRNLRKIHEARSATPLEHADLMSAMTDASTVVIADDVESIPAVAFVVSIFVGIVGYSTWTAFGPGASELRDPFEEHEDTVGCDHDFRLCFAAVRPDCRLNFLHGSNWISYAWPALRAKIRGELRHSFWQPKEHDSYQRGDRKGKTKEQEQAATAAGKLAMTAEEPADDVGDQPANLLQSPRRANQTDYPTQVPNLYGIVVLEKVTHGNALSVWLGAFCAFGAAWKKPTKTWMLYGSFLLREKLQEHIWSHFQDWVTARTSGEAAEVLLGEPATLGALVSGFGRHLFSVGEWRVLVPFQASHFDGNQKVHERTPLSAGTWSLSGKSLPEVILSKSYGLLGCGLELDKRRRESFGLVLVDFVDLQPWFACFLPEPLGLLAPKSFKLTRGGLRGGGAVAESHRGTDLSSLQWPMRIRHQVTLEAYLQEVTAENLLLKLPSRPVVRVKAAASLYDHLLLLCVPCRVDGMPIDVHQLFLSKLFSAFRTAAGTSEDSLHSVGLCFSSIFDEQLQLGDVPTDKQLSAFVELVREATWSNRNLCGLQGTLEAHVAIVNMEATWRPSACPCLSQLCSAPHPRSRRSHPGHLSKEGWQSCSLACLAVVALPSINRRRTPLAKVKAKASATEGPESYEKLEAFLQLQRQSPPASDPLGGSLTPYNDGPLDMLFIAVFRQVMSGVAGWQSPLAFWGPEAYDGMLEVAHAQQWGRSLQETEDSAMSVIDGLLPEEGKSPRGVYFRIFKALFTELLQTRGHSTRVTSKPLLPALVMGQSCCRAAAPCEEVPNQVLHETTEACDSEAESLLRELFRTCNKFCHWLDLG</sequence>
<keyword evidence="3" id="KW-0472">Membrane</keyword>
<protein>
    <submittedName>
        <fullName evidence="5">Protein PsbN</fullName>
    </submittedName>
</protein>
<evidence type="ECO:0000256" key="2">
    <source>
        <dbReference type="ARBA" id="ARBA00022989"/>
    </source>
</evidence>
<name>A0A1Q9DYW4_SYMMI</name>
<feature type="compositionally biased region" description="Basic and acidic residues" evidence="4">
    <location>
        <begin position="173"/>
        <end position="189"/>
    </location>
</feature>
<proteinExistence type="inferred from homology"/>
<feature type="region of interest" description="Disordered" evidence="4">
    <location>
        <begin position="173"/>
        <end position="226"/>
    </location>
</feature>
<dbReference type="GO" id="GO:0015979">
    <property type="term" value="P:photosynthesis"/>
    <property type="evidence" value="ECO:0007669"/>
    <property type="project" value="InterPro"/>
</dbReference>
<comment type="caution">
    <text evidence="5">The sequence shown here is derived from an EMBL/GenBank/DDBJ whole genome shotgun (WGS) entry which is preliminary data.</text>
</comment>
<keyword evidence="1" id="KW-0812">Transmembrane</keyword>
<keyword evidence="6" id="KW-1185">Reference proteome</keyword>
<feature type="compositionally biased region" description="Polar residues" evidence="4">
    <location>
        <begin position="215"/>
        <end position="226"/>
    </location>
</feature>
<dbReference type="Pfam" id="PF02468">
    <property type="entry name" value="PsbN"/>
    <property type="match status" value="1"/>
</dbReference>
<dbReference type="EMBL" id="LSRX01000331">
    <property type="protein sequence ID" value="OLQ00337.1"/>
    <property type="molecule type" value="Genomic_DNA"/>
</dbReference>
<dbReference type="OrthoDB" id="410648at2759"/>
<gene>
    <name evidence="5" type="primary">psbN</name>
    <name evidence="5" type="ORF">AK812_SmicGene17023</name>
</gene>